<evidence type="ECO:0000313" key="3">
    <source>
        <dbReference type="Proteomes" id="UP001185873"/>
    </source>
</evidence>
<protein>
    <submittedName>
        <fullName evidence="2">CGNR zinc finger domain-containing protein</fullName>
    </submittedName>
</protein>
<gene>
    <name evidence="2" type="ORF">R3P82_07555</name>
</gene>
<dbReference type="InterPro" id="IPR023286">
    <property type="entry name" value="ABATE_dom_sf"/>
</dbReference>
<reference evidence="2" key="1">
    <citation type="submission" date="2023-10" db="EMBL/GenBank/DDBJ databases">
        <title>Development of a sustainable strategy for remediation of hydrocarbon-contaminated territories based on the waste exchange concept.</title>
        <authorList>
            <person name="Krivoruchko A."/>
        </authorList>
    </citation>
    <scope>NUCLEOTIDE SEQUENCE</scope>
    <source>
        <strain evidence="2">IEGM 1175</strain>
    </source>
</reference>
<dbReference type="AlphaFoldDB" id="A0AAE4QVK9"/>
<dbReference type="Proteomes" id="UP001185873">
    <property type="component" value="Unassembled WGS sequence"/>
</dbReference>
<evidence type="ECO:0000313" key="2">
    <source>
        <dbReference type="EMBL" id="MDV6298970.1"/>
    </source>
</evidence>
<evidence type="ECO:0000259" key="1">
    <source>
        <dbReference type="Pfam" id="PF11706"/>
    </source>
</evidence>
<proteinExistence type="predicted"/>
<sequence>MKPHLHFTADHDDAVARTKAITAGGLAIFAVESAGGRLGACNRHGCPEVFVDTSRNGRRAYCSARCGNYEAVRRHRSAV</sequence>
<dbReference type="Gene3D" id="1.10.3300.10">
    <property type="entry name" value="Jann2411-like domain"/>
    <property type="match status" value="1"/>
</dbReference>
<dbReference type="RefSeq" id="WP_241729403.1">
    <property type="nucleotide sequence ID" value="NZ_JAWLKJ010000002.1"/>
</dbReference>
<dbReference type="PANTHER" id="PTHR35525:SF3">
    <property type="entry name" value="BLL6575 PROTEIN"/>
    <property type="match status" value="1"/>
</dbReference>
<organism evidence="2 3">
    <name type="scientific">Dietzia maris</name>
    <dbReference type="NCBI Taxonomy" id="37915"/>
    <lineage>
        <taxon>Bacteria</taxon>
        <taxon>Bacillati</taxon>
        <taxon>Actinomycetota</taxon>
        <taxon>Actinomycetes</taxon>
        <taxon>Mycobacteriales</taxon>
        <taxon>Dietziaceae</taxon>
        <taxon>Dietzia</taxon>
    </lineage>
</organism>
<dbReference type="EMBL" id="JAWLKJ010000002">
    <property type="protein sequence ID" value="MDV6298970.1"/>
    <property type="molecule type" value="Genomic_DNA"/>
</dbReference>
<dbReference type="SUPFAM" id="SSF160904">
    <property type="entry name" value="Jann2411-like"/>
    <property type="match status" value="1"/>
</dbReference>
<accession>A0AAE4QVK9</accession>
<dbReference type="InterPro" id="IPR021005">
    <property type="entry name" value="Znf_CGNR"/>
</dbReference>
<dbReference type="Pfam" id="PF11706">
    <property type="entry name" value="zf-CGNR"/>
    <property type="match status" value="1"/>
</dbReference>
<dbReference type="InterPro" id="IPR010852">
    <property type="entry name" value="ABATE"/>
</dbReference>
<feature type="domain" description="Zinc finger CGNR" evidence="1">
    <location>
        <begin position="37"/>
        <end position="77"/>
    </location>
</feature>
<comment type="caution">
    <text evidence="2">The sequence shown here is derived from an EMBL/GenBank/DDBJ whole genome shotgun (WGS) entry which is preliminary data.</text>
</comment>
<dbReference type="PANTHER" id="PTHR35525">
    <property type="entry name" value="BLL6575 PROTEIN"/>
    <property type="match status" value="1"/>
</dbReference>
<name>A0AAE4QVK9_9ACTN</name>